<keyword evidence="6 12" id="KW-0276">Fatty acid metabolism</keyword>
<evidence type="ECO:0000256" key="6">
    <source>
        <dbReference type="ARBA" id="ARBA00022832"/>
    </source>
</evidence>
<organism evidence="13 14">
    <name type="scientific">Novymonas esmeraldas</name>
    <dbReference type="NCBI Taxonomy" id="1808958"/>
    <lineage>
        <taxon>Eukaryota</taxon>
        <taxon>Discoba</taxon>
        <taxon>Euglenozoa</taxon>
        <taxon>Kinetoplastea</taxon>
        <taxon>Metakinetoplastina</taxon>
        <taxon>Trypanosomatida</taxon>
        <taxon>Trypanosomatidae</taxon>
        <taxon>Novymonas</taxon>
    </lineage>
</organism>
<reference evidence="13 14" key="1">
    <citation type="journal article" date="2021" name="MBio">
        <title>A New Model Trypanosomatid, Novymonas esmeraldas: Genomic Perception of Its 'Candidatus Pandoraea novymonadis' Endosymbiont.</title>
        <authorList>
            <person name="Zakharova A."/>
            <person name="Saura A."/>
            <person name="Butenko A."/>
            <person name="Podesvova L."/>
            <person name="Warmusova S."/>
            <person name="Kostygov A.Y."/>
            <person name="Nenarokova A."/>
            <person name="Lukes J."/>
            <person name="Opperdoes F.R."/>
            <person name="Yurchenko V."/>
        </authorList>
    </citation>
    <scope>NUCLEOTIDE SEQUENCE [LARGE SCALE GENOMIC DNA]</scope>
    <source>
        <strain evidence="13 14">E262AT.01</strain>
    </source>
</reference>
<evidence type="ECO:0000313" key="14">
    <source>
        <dbReference type="Proteomes" id="UP001430356"/>
    </source>
</evidence>
<sequence length="297" mass="32980">MFPFEEYINGHVIQQYMRDNVDYACYLAFAYLGMVRYGPGIAKAILGENPAPQPAVDGKRAKPAADPEWLRLSMIVWNFLLSGFSICGAIVMVPALLGSIKNNGLKSTVCEYRDELVYSSPAGFWSAMFVLSKVPELVDTFWLVVQKKKTPPFLHWYHHVSVLVFAWSSYAVGNSTMSVFATMNICVHSVMYLYFALCACGIKKVLRPIAPLITTLQILQMVGGSVLTFYSYAVNFSSYNAGIEDIHKLPCAVPKAAARFGALMYLSYLYLFCELYVNSYIRGPARARAAAAAKKSA</sequence>
<dbReference type="AlphaFoldDB" id="A0AAW0ET96"/>
<comment type="similarity">
    <text evidence="2 12">Belongs to the ELO family.</text>
</comment>
<evidence type="ECO:0000256" key="2">
    <source>
        <dbReference type="ARBA" id="ARBA00007263"/>
    </source>
</evidence>
<dbReference type="GO" id="GO:0030148">
    <property type="term" value="P:sphingolipid biosynthetic process"/>
    <property type="evidence" value="ECO:0007669"/>
    <property type="project" value="TreeGrafter"/>
</dbReference>
<feature type="transmembrane region" description="Helical" evidence="12">
    <location>
        <begin position="209"/>
        <end position="232"/>
    </location>
</feature>
<evidence type="ECO:0000256" key="7">
    <source>
        <dbReference type="ARBA" id="ARBA00022989"/>
    </source>
</evidence>
<evidence type="ECO:0000256" key="4">
    <source>
        <dbReference type="ARBA" id="ARBA00022679"/>
    </source>
</evidence>
<keyword evidence="7 12" id="KW-1133">Transmembrane helix</keyword>
<evidence type="ECO:0000256" key="8">
    <source>
        <dbReference type="ARBA" id="ARBA00023098"/>
    </source>
</evidence>
<dbReference type="EC" id="2.3.1.-" evidence="12"/>
<dbReference type="PANTHER" id="PTHR11157:SF161">
    <property type="entry name" value="ELONGATION OF FATTY ACIDS PROTEIN"/>
    <property type="match status" value="1"/>
</dbReference>
<evidence type="ECO:0000256" key="11">
    <source>
        <dbReference type="ARBA" id="ARBA00044291"/>
    </source>
</evidence>
<proteinExistence type="inferred from homology"/>
<comment type="catalytic activity">
    <reaction evidence="12">
        <text>an acyl-CoA + malonyl-CoA + H(+) = a 3-oxoacyl-CoA + CO2 + CoA</text>
        <dbReference type="Rhea" id="RHEA:50252"/>
        <dbReference type="ChEBI" id="CHEBI:15378"/>
        <dbReference type="ChEBI" id="CHEBI:16526"/>
        <dbReference type="ChEBI" id="CHEBI:57287"/>
        <dbReference type="ChEBI" id="CHEBI:57384"/>
        <dbReference type="ChEBI" id="CHEBI:58342"/>
        <dbReference type="ChEBI" id="CHEBI:90726"/>
    </reaction>
    <physiologicalReaction direction="left-to-right" evidence="12">
        <dbReference type="Rhea" id="RHEA:50253"/>
    </physiologicalReaction>
</comment>
<keyword evidence="14" id="KW-1185">Reference proteome</keyword>
<comment type="caution">
    <text evidence="13">The sequence shown here is derived from an EMBL/GenBank/DDBJ whole genome shotgun (WGS) entry which is preliminary data.</text>
</comment>
<keyword evidence="10 12" id="KW-0275">Fatty acid biosynthesis</keyword>
<dbReference type="GO" id="GO:0034626">
    <property type="term" value="P:fatty acid elongation, polyunsaturated fatty acid"/>
    <property type="evidence" value="ECO:0007669"/>
    <property type="project" value="TreeGrafter"/>
</dbReference>
<protein>
    <recommendedName>
        <fullName evidence="11 12">Elongation of fatty acids protein</fullName>
        <ecNumber evidence="12">2.3.1.-</ecNumber>
    </recommendedName>
</protein>
<dbReference type="GO" id="GO:0042761">
    <property type="term" value="P:very long-chain fatty acid biosynthetic process"/>
    <property type="evidence" value="ECO:0007669"/>
    <property type="project" value="TreeGrafter"/>
</dbReference>
<evidence type="ECO:0000256" key="1">
    <source>
        <dbReference type="ARBA" id="ARBA00004141"/>
    </source>
</evidence>
<dbReference type="GO" id="GO:0034625">
    <property type="term" value="P:fatty acid elongation, monounsaturated fatty acid"/>
    <property type="evidence" value="ECO:0007669"/>
    <property type="project" value="TreeGrafter"/>
</dbReference>
<keyword evidence="5 12" id="KW-0812">Transmembrane</keyword>
<feature type="transmembrane region" description="Helical" evidence="12">
    <location>
        <begin position="179"/>
        <end position="202"/>
    </location>
</feature>
<evidence type="ECO:0000256" key="10">
    <source>
        <dbReference type="ARBA" id="ARBA00023160"/>
    </source>
</evidence>
<feature type="transmembrane region" description="Helical" evidence="12">
    <location>
        <begin position="256"/>
        <end position="277"/>
    </location>
</feature>
<feature type="transmembrane region" description="Helical" evidence="12">
    <location>
        <begin position="75"/>
        <end position="97"/>
    </location>
</feature>
<dbReference type="EMBL" id="JAECZO010000108">
    <property type="protein sequence ID" value="KAK7197492.1"/>
    <property type="molecule type" value="Genomic_DNA"/>
</dbReference>
<dbReference type="Pfam" id="PF01151">
    <property type="entry name" value="ELO"/>
    <property type="match status" value="1"/>
</dbReference>
<accession>A0AAW0ET96</accession>
<dbReference type="GO" id="GO:0009922">
    <property type="term" value="F:fatty acid elongase activity"/>
    <property type="evidence" value="ECO:0007669"/>
    <property type="project" value="InterPro"/>
</dbReference>
<evidence type="ECO:0000256" key="12">
    <source>
        <dbReference type="RuleBase" id="RU361115"/>
    </source>
</evidence>
<keyword evidence="9 12" id="KW-0472">Membrane</keyword>
<dbReference type="Proteomes" id="UP001430356">
    <property type="component" value="Unassembled WGS sequence"/>
</dbReference>
<dbReference type="PANTHER" id="PTHR11157">
    <property type="entry name" value="FATTY ACID ACYL TRANSFERASE-RELATED"/>
    <property type="match status" value="1"/>
</dbReference>
<comment type="subcellular location">
    <subcellularLocation>
        <location evidence="1">Membrane</location>
        <topology evidence="1">Multi-pass membrane protein</topology>
    </subcellularLocation>
</comment>
<evidence type="ECO:0000256" key="9">
    <source>
        <dbReference type="ARBA" id="ARBA00023136"/>
    </source>
</evidence>
<feature type="transmembrane region" description="Helical" evidence="12">
    <location>
        <begin position="156"/>
        <end position="173"/>
    </location>
</feature>
<evidence type="ECO:0000313" key="13">
    <source>
        <dbReference type="EMBL" id="KAK7197492.1"/>
    </source>
</evidence>
<gene>
    <name evidence="13" type="ORF">NESM_000698700</name>
</gene>
<name>A0AAW0ET96_9TRYP</name>
<keyword evidence="4 12" id="KW-0808">Transferase</keyword>
<dbReference type="GO" id="GO:0005789">
    <property type="term" value="C:endoplasmic reticulum membrane"/>
    <property type="evidence" value="ECO:0007669"/>
    <property type="project" value="TreeGrafter"/>
</dbReference>
<dbReference type="InterPro" id="IPR002076">
    <property type="entry name" value="ELO_fam"/>
</dbReference>
<keyword evidence="3 12" id="KW-0444">Lipid biosynthesis</keyword>
<evidence type="ECO:0000256" key="5">
    <source>
        <dbReference type="ARBA" id="ARBA00022692"/>
    </source>
</evidence>
<dbReference type="GO" id="GO:0019367">
    <property type="term" value="P:fatty acid elongation, saturated fatty acid"/>
    <property type="evidence" value="ECO:0007669"/>
    <property type="project" value="TreeGrafter"/>
</dbReference>
<evidence type="ECO:0000256" key="3">
    <source>
        <dbReference type="ARBA" id="ARBA00022516"/>
    </source>
</evidence>
<keyword evidence="8 12" id="KW-0443">Lipid metabolism</keyword>